<name>A0A645CVC8_9ZZZZ</name>
<reference evidence="1" key="1">
    <citation type="submission" date="2019-08" db="EMBL/GenBank/DDBJ databases">
        <authorList>
            <person name="Kucharzyk K."/>
            <person name="Murdoch R.W."/>
            <person name="Higgins S."/>
            <person name="Loffler F."/>
        </authorList>
    </citation>
    <scope>NUCLEOTIDE SEQUENCE</scope>
</reference>
<protein>
    <submittedName>
        <fullName evidence="1">Uncharacterized protein</fullName>
    </submittedName>
</protein>
<evidence type="ECO:0000313" key="1">
    <source>
        <dbReference type="EMBL" id="MPM80843.1"/>
    </source>
</evidence>
<organism evidence="1">
    <name type="scientific">bioreactor metagenome</name>
    <dbReference type="NCBI Taxonomy" id="1076179"/>
    <lineage>
        <taxon>unclassified sequences</taxon>
        <taxon>metagenomes</taxon>
        <taxon>ecological metagenomes</taxon>
    </lineage>
</organism>
<proteinExistence type="predicted"/>
<gene>
    <name evidence="1" type="ORF">SDC9_127894</name>
</gene>
<dbReference type="AlphaFoldDB" id="A0A645CVC8"/>
<dbReference type="EMBL" id="VSSQ01030342">
    <property type="protein sequence ID" value="MPM80843.1"/>
    <property type="molecule type" value="Genomic_DNA"/>
</dbReference>
<sequence length="33" mass="3724">MYHGGTYHEQAPGEKLSRIEPLVQAYREVVHAG</sequence>
<accession>A0A645CVC8</accession>
<comment type="caution">
    <text evidence="1">The sequence shown here is derived from an EMBL/GenBank/DDBJ whole genome shotgun (WGS) entry which is preliminary data.</text>
</comment>